<dbReference type="AlphaFoldDB" id="A0A2P8FBC0"/>
<proteinExistence type="predicted"/>
<evidence type="ECO:0000313" key="2">
    <source>
        <dbReference type="Proteomes" id="UP000240418"/>
    </source>
</evidence>
<dbReference type="OrthoDB" id="8909581at2"/>
<reference evidence="1 2" key="1">
    <citation type="submission" date="2018-03" db="EMBL/GenBank/DDBJ databases">
        <title>Genomic Encyclopedia of Archaeal and Bacterial Type Strains, Phase II (KMG-II): from individual species to whole genera.</title>
        <authorList>
            <person name="Goeker M."/>
        </authorList>
    </citation>
    <scope>NUCLEOTIDE SEQUENCE [LARGE SCALE GENOMIC DNA]</scope>
    <source>
        <strain evidence="1 2">DSM 100673</strain>
    </source>
</reference>
<accession>A0A2P8FBC0</accession>
<sequence length="223" mass="24565">MAQFEIWLKSERGIVDETVRFSIPNGVWARLARFHENAQTLRATRFVGEGMGGQLSLTLGADGQVWSQGAAQNEDAAGNMLLKLRPFILQREESFLPAVAKELGRYATHPAFRCQIGLISDMFALQGIEFLDRFAAIGRPPMDAASVMRWLNGFEYHRDAEKRRAALADLGVFAGQGNGLSAVLFSVVEMVRAVLHMGDLVETIRLHDGGTQPVLVPDHWGGC</sequence>
<comment type="caution">
    <text evidence="1">The sequence shown here is derived from an EMBL/GenBank/DDBJ whole genome shotgun (WGS) entry which is preliminary data.</text>
</comment>
<organism evidence="1 2">
    <name type="scientific">Shimia abyssi</name>
    <dbReference type="NCBI Taxonomy" id="1662395"/>
    <lineage>
        <taxon>Bacteria</taxon>
        <taxon>Pseudomonadati</taxon>
        <taxon>Pseudomonadota</taxon>
        <taxon>Alphaproteobacteria</taxon>
        <taxon>Rhodobacterales</taxon>
        <taxon>Roseobacteraceae</taxon>
    </lineage>
</organism>
<gene>
    <name evidence="1" type="ORF">CLV88_108131</name>
</gene>
<protein>
    <submittedName>
        <fullName evidence="1">Uncharacterized protein</fullName>
    </submittedName>
</protein>
<name>A0A2P8FBC0_9RHOB</name>
<evidence type="ECO:0000313" key="1">
    <source>
        <dbReference type="EMBL" id="PSL18952.1"/>
    </source>
</evidence>
<dbReference type="EMBL" id="PYGJ01000008">
    <property type="protein sequence ID" value="PSL18952.1"/>
    <property type="molecule type" value="Genomic_DNA"/>
</dbReference>
<keyword evidence="2" id="KW-1185">Reference proteome</keyword>
<dbReference type="RefSeq" id="WP_106608939.1">
    <property type="nucleotide sequence ID" value="NZ_PYGJ01000008.1"/>
</dbReference>
<dbReference type="Proteomes" id="UP000240418">
    <property type="component" value="Unassembled WGS sequence"/>
</dbReference>